<organism evidence="2 3">
    <name type="scientific">Olea europaea subsp. europaea</name>
    <dbReference type="NCBI Taxonomy" id="158383"/>
    <lineage>
        <taxon>Eukaryota</taxon>
        <taxon>Viridiplantae</taxon>
        <taxon>Streptophyta</taxon>
        <taxon>Embryophyta</taxon>
        <taxon>Tracheophyta</taxon>
        <taxon>Spermatophyta</taxon>
        <taxon>Magnoliopsida</taxon>
        <taxon>eudicotyledons</taxon>
        <taxon>Gunneridae</taxon>
        <taxon>Pentapetalae</taxon>
        <taxon>asterids</taxon>
        <taxon>lamiids</taxon>
        <taxon>Lamiales</taxon>
        <taxon>Oleaceae</taxon>
        <taxon>Oleeae</taxon>
        <taxon>Olea</taxon>
    </lineage>
</organism>
<proteinExistence type="predicted"/>
<reference evidence="2 3" key="1">
    <citation type="submission" date="2019-12" db="EMBL/GenBank/DDBJ databases">
        <authorList>
            <person name="Alioto T."/>
            <person name="Alioto T."/>
            <person name="Gomez Garrido J."/>
        </authorList>
    </citation>
    <scope>NUCLEOTIDE SEQUENCE [LARGE SCALE GENOMIC DNA]</scope>
</reference>
<keyword evidence="3" id="KW-1185">Reference proteome</keyword>
<feature type="compositionally biased region" description="Basic and acidic residues" evidence="1">
    <location>
        <begin position="41"/>
        <end position="53"/>
    </location>
</feature>
<comment type="caution">
    <text evidence="2">The sequence shown here is derived from an EMBL/GenBank/DDBJ whole genome shotgun (WGS) entry which is preliminary data.</text>
</comment>
<evidence type="ECO:0000256" key="1">
    <source>
        <dbReference type="SAM" id="MobiDB-lite"/>
    </source>
</evidence>
<dbReference type="AlphaFoldDB" id="A0A8S0P836"/>
<protein>
    <submittedName>
        <fullName evidence="2">Uncharacterized protein</fullName>
    </submittedName>
</protein>
<accession>A0A8S0P836</accession>
<evidence type="ECO:0000313" key="2">
    <source>
        <dbReference type="EMBL" id="CAA2933775.1"/>
    </source>
</evidence>
<dbReference type="Proteomes" id="UP000594638">
    <property type="component" value="Unassembled WGS sequence"/>
</dbReference>
<gene>
    <name evidence="2" type="ORF">OLEA9_A067484</name>
</gene>
<dbReference type="EMBL" id="CACTIH010000006">
    <property type="protein sequence ID" value="CAA2933775.1"/>
    <property type="molecule type" value="Genomic_DNA"/>
</dbReference>
<feature type="region of interest" description="Disordered" evidence="1">
    <location>
        <begin position="41"/>
        <end position="68"/>
    </location>
</feature>
<dbReference type="Gramene" id="OE9A067484T1">
    <property type="protein sequence ID" value="OE9A067484C1"/>
    <property type="gene ID" value="OE9A067484"/>
</dbReference>
<evidence type="ECO:0000313" key="3">
    <source>
        <dbReference type="Proteomes" id="UP000594638"/>
    </source>
</evidence>
<sequence>MGSSREEGVGEMHHSFCLGYLRLFSLSSYGHLLASSYERRSAGSQLSKDEARGYTRSRLRSTSLPHVPSRRLGTSSGVIALLKWYIQGEMAHFIPPCSLPKSLRGGWATRRDGWTSSP</sequence>
<name>A0A8S0P836_OLEEU</name>